<sequence length="345" mass="38271">MRLTETVLRSLAAPAQDSIVGDDATTGLYFRHSAATGKITWVYRTRKGGAWRVEKIGQWPGVSLAAARARATALHDSVIPEAMTFGALLSEWFERRIEPRYRQTRNVGIYVAKGKAVLGSTKLTSLTTAGLVAKLKDYAKVSPVSANRCLSNWKLALAYAVECGYLQANPLDRTTARVIGGEEKSRARTLTDDEIRAMWKWPDPNAQLLRFILATGLRISEAQQGYVDGDKFRIDHTKNGSAHWVPMTPSAVANRGETETSATAVQAWLKRKVGREQCAPFVAHDLRRTFATRLAGLGVPPHVIEKCLNHRMQGVMAVYNQHDYAEERIAAARLWSDALTRLVQE</sequence>
<dbReference type="OrthoDB" id="9775880at2"/>
<evidence type="ECO:0000256" key="1">
    <source>
        <dbReference type="ARBA" id="ARBA00008857"/>
    </source>
</evidence>
<evidence type="ECO:0000313" key="7">
    <source>
        <dbReference type="Proteomes" id="UP000253772"/>
    </source>
</evidence>
<evidence type="ECO:0000259" key="5">
    <source>
        <dbReference type="PROSITE" id="PS51898"/>
    </source>
</evidence>
<proteinExistence type="inferred from homology"/>
<dbReference type="Gene3D" id="3.30.160.390">
    <property type="entry name" value="Integrase, DNA-binding domain"/>
    <property type="match status" value="1"/>
</dbReference>
<dbReference type="GO" id="GO:0015074">
    <property type="term" value="P:DNA integration"/>
    <property type="evidence" value="ECO:0007669"/>
    <property type="project" value="UniProtKB-KW"/>
</dbReference>
<dbReference type="InterPro" id="IPR002104">
    <property type="entry name" value="Integrase_catalytic"/>
</dbReference>
<dbReference type="Gene3D" id="1.10.150.130">
    <property type="match status" value="1"/>
</dbReference>
<dbReference type="GO" id="GO:0006310">
    <property type="term" value="P:DNA recombination"/>
    <property type="evidence" value="ECO:0007669"/>
    <property type="project" value="UniProtKB-KW"/>
</dbReference>
<dbReference type="AlphaFoldDB" id="A0A482IM07"/>
<dbReference type="InterPro" id="IPR050808">
    <property type="entry name" value="Phage_Integrase"/>
</dbReference>
<keyword evidence="4" id="KW-0233">DNA recombination</keyword>
<dbReference type="PANTHER" id="PTHR30629:SF2">
    <property type="entry name" value="PROPHAGE INTEGRASE INTS-RELATED"/>
    <property type="match status" value="1"/>
</dbReference>
<dbReference type="InterPro" id="IPR011010">
    <property type="entry name" value="DNA_brk_join_enz"/>
</dbReference>
<dbReference type="Gene3D" id="1.10.443.10">
    <property type="entry name" value="Intergrase catalytic core"/>
    <property type="match status" value="1"/>
</dbReference>
<feature type="domain" description="Tyr recombinase" evidence="5">
    <location>
        <begin position="185"/>
        <end position="334"/>
    </location>
</feature>
<dbReference type="EMBL" id="CP037900">
    <property type="protein sequence ID" value="QBP09201.1"/>
    <property type="molecule type" value="Genomic_DNA"/>
</dbReference>
<dbReference type="Pfam" id="PF00589">
    <property type="entry name" value="Phage_integrase"/>
    <property type="match status" value="1"/>
</dbReference>
<dbReference type="Proteomes" id="UP000253772">
    <property type="component" value="Chromosome c1"/>
</dbReference>
<name>A0A482IM07_9BURK</name>
<dbReference type="SUPFAM" id="SSF56349">
    <property type="entry name" value="DNA breaking-rejoining enzymes"/>
    <property type="match status" value="1"/>
</dbReference>
<gene>
    <name evidence="6" type="ORF">DDF84_005200</name>
</gene>
<dbReference type="InterPro" id="IPR013762">
    <property type="entry name" value="Integrase-like_cat_sf"/>
</dbReference>
<evidence type="ECO:0000256" key="4">
    <source>
        <dbReference type="ARBA" id="ARBA00023172"/>
    </source>
</evidence>
<accession>A0A482IM07</accession>
<dbReference type="Pfam" id="PF13356">
    <property type="entry name" value="Arm-DNA-bind_3"/>
    <property type="match status" value="1"/>
</dbReference>
<reference evidence="6 7" key="1">
    <citation type="submission" date="2019-03" db="EMBL/GenBank/DDBJ databases">
        <title>Comparative insights into the high quality Complete genome sequence of highly metal resistant Cupriavidus metallidurans strain BS1 isolated from a gold-copper mine.</title>
        <authorList>
            <person name="Mazhar H.S."/>
            <person name="Rensing C."/>
        </authorList>
    </citation>
    <scope>NUCLEOTIDE SEQUENCE [LARGE SCALE GENOMIC DNA]</scope>
    <source>
        <strain evidence="6 7">BS1</strain>
    </source>
</reference>
<dbReference type="InterPro" id="IPR038488">
    <property type="entry name" value="Integrase_DNA-bd_sf"/>
</dbReference>
<dbReference type="PANTHER" id="PTHR30629">
    <property type="entry name" value="PROPHAGE INTEGRASE"/>
    <property type="match status" value="1"/>
</dbReference>
<organism evidence="6 7">
    <name type="scientific">Cupriavidus metallidurans</name>
    <dbReference type="NCBI Taxonomy" id="119219"/>
    <lineage>
        <taxon>Bacteria</taxon>
        <taxon>Pseudomonadati</taxon>
        <taxon>Pseudomonadota</taxon>
        <taxon>Betaproteobacteria</taxon>
        <taxon>Burkholderiales</taxon>
        <taxon>Burkholderiaceae</taxon>
        <taxon>Cupriavidus</taxon>
    </lineage>
</organism>
<protein>
    <submittedName>
        <fullName evidence="6">DUF4102 domain-containing protein</fullName>
    </submittedName>
</protein>
<dbReference type="InterPro" id="IPR025166">
    <property type="entry name" value="Integrase_DNA_bind_dom"/>
</dbReference>
<dbReference type="GO" id="GO:0003677">
    <property type="term" value="F:DNA binding"/>
    <property type="evidence" value="ECO:0007669"/>
    <property type="project" value="UniProtKB-KW"/>
</dbReference>
<keyword evidence="2" id="KW-0229">DNA integration</keyword>
<dbReference type="RefSeq" id="WP_080672712.1">
    <property type="nucleotide sequence ID" value="NZ_CP037900.1"/>
</dbReference>
<dbReference type="PROSITE" id="PS51898">
    <property type="entry name" value="TYR_RECOMBINASE"/>
    <property type="match status" value="1"/>
</dbReference>
<comment type="similarity">
    <text evidence="1">Belongs to the 'phage' integrase family.</text>
</comment>
<dbReference type="InterPro" id="IPR010998">
    <property type="entry name" value="Integrase_recombinase_N"/>
</dbReference>
<evidence type="ECO:0000313" key="6">
    <source>
        <dbReference type="EMBL" id="QBP09201.1"/>
    </source>
</evidence>
<evidence type="ECO:0000256" key="3">
    <source>
        <dbReference type="ARBA" id="ARBA00023125"/>
    </source>
</evidence>
<keyword evidence="3" id="KW-0238">DNA-binding</keyword>
<evidence type="ECO:0000256" key="2">
    <source>
        <dbReference type="ARBA" id="ARBA00022908"/>
    </source>
</evidence>